<dbReference type="AlphaFoldDB" id="A0A0C5VLH2"/>
<sequence length="43" mass="5169">MLYHYFTALNTTDSRFFRLLLQSTLDEQFISFVVAYCHNTTLF</sequence>
<protein>
    <submittedName>
        <fullName evidence="1">Uncharacterized protein</fullName>
    </submittedName>
</protein>
<dbReference type="EMBL" id="CP007142">
    <property type="protein sequence ID" value="AJQ95146.1"/>
    <property type="molecule type" value="Genomic_DNA"/>
</dbReference>
<organism evidence="1 2">
    <name type="scientific">Gynuella sunshinyii YC6258</name>
    <dbReference type="NCBI Taxonomy" id="1445510"/>
    <lineage>
        <taxon>Bacteria</taxon>
        <taxon>Pseudomonadati</taxon>
        <taxon>Pseudomonadota</taxon>
        <taxon>Gammaproteobacteria</taxon>
        <taxon>Oceanospirillales</taxon>
        <taxon>Saccharospirillaceae</taxon>
        <taxon>Gynuella</taxon>
    </lineage>
</organism>
<name>A0A0C5VLH2_9GAMM</name>
<dbReference type="HOGENOM" id="CLU_3234248_0_0_6"/>
<accession>A0A0C5VLH2</accession>
<dbReference type="Proteomes" id="UP000032266">
    <property type="component" value="Chromosome"/>
</dbReference>
<proteinExistence type="predicted"/>
<evidence type="ECO:0000313" key="2">
    <source>
        <dbReference type="Proteomes" id="UP000032266"/>
    </source>
</evidence>
<keyword evidence="2" id="KW-1185">Reference proteome</keyword>
<gene>
    <name evidence="1" type="ORF">YC6258_03110</name>
</gene>
<reference evidence="1 2" key="1">
    <citation type="submission" date="2014-01" db="EMBL/GenBank/DDBJ databases">
        <title>Full genme sequencing of cellulolytic bacterium Gynuella sunshinyii YC6258T gen. nov., sp. nov.</title>
        <authorList>
            <person name="Khan H."/>
            <person name="Chung E.J."/>
            <person name="Chung Y.R."/>
        </authorList>
    </citation>
    <scope>NUCLEOTIDE SEQUENCE [LARGE SCALE GENOMIC DNA]</scope>
    <source>
        <strain evidence="1 2">YC6258</strain>
    </source>
</reference>
<dbReference type="KEGG" id="gsn:YC6258_03110"/>
<evidence type="ECO:0000313" key="1">
    <source>
        <dbReference type="EMBL" id="AJQ95146.1"/>
    </source>
</evidence>
<dbReference type="STRING" id="1445510.YC6258_03110"/>